<name>A0ABD0JLX0_9CAEN</name>
<comment type="caution">
    <text evidence="3">The sequence shown here is derived from an EMBL/GenBank/DDBJ whole genome shotgun (WGS) entry which is preliminary data.</text>
</comment>
<accession>A0ABD0JLX0</accession>
<protein>
    <submittedName>
        <fullName evidence="3">Uncharacterized protein</fullName>
    </submittedName>
</protein>
<evidence type="ECO:0000256" key="1">
    <source>
        <dbReference type="SAM" id="MobiDB-lite"/>
    </source>
</evidence>
<keyword evidence="4" id="KW-1185">Reference proteome</keyword>
<feature type="region of interest" description="Disordered" evidence="1">
    <location>
        <begin position="127"/>
        <end position="245"/>
    </location>
</feature>
<dbReference type="Proteomes" id="UP001519460">
    <property type="component" value="Unassembled WGS sequence"/>
</dbReference>
<keyword evidence="2" id="KW-0472">Membrane</keyword>
<evidence type="ECO:0000313" key="3">
    <source>
        <dbReference type="EMBL" id="KAK7475708.1"/>
    </source>
</evidence>
<feature type="transmembrane region" description="Helical" evidence="2">
    <location>
        <begin position="66"/>
        <end position="88"/>
    </location>
</feature>
<keyword evidence="2" id="KW-0812">Transmembrane</keyword>
<reference evidence="3 4" key="1">
    <citation type="journal article" date="2023" name="Sci. Data">
        <title>Genome assembly of the Korean intertidal mud-creeper Batillaria attramentaria.</title>
        <authorList>
            <person name="Patra A.K."/>
            <person name="Ho P.T."/>
            <person name="Jun S."/>
            <person name="Lee S.J."/>
            <person name="Kim Y."/>
            <person name="Won Y.J."/>
        </authorList>
    </citation>
    <scope>NUCLEOTIDE SEQUENCE [LARGE SCALE GENOMIC DNA]</scope>
    <source>
        <strain evidence="3">Wonlab-2016</strain>
    </source>
</reference>
<evidence type="ECO:0000256" key="2">
    <source>
        <dbReference type="SAM" id="Phobius"/>
    </source>
</evidence>
<feature type="compositionally biased region" description="Polar residues" evidence="1">
    <location>
        <begin position="183"/>
        <end position="225"/>
    </location>
</feature>
<sequence length="245" mass="26910">KAFWMDDSRKTYVLIVMISASWAQQSTSVSQWETTYTNTSEATSVTIPPVPKTSGEMGYILVDIRAVIGVVVAEVVLLIVIVSTCWVLRGRQNVTQPLPVEELAMRERESAVPEEPGSYQSVHYYMEVPDSPLPSDEEDVAAEPPPRPCHGPGNLPDDYLNPGPSHEETEEEGTEWKTIPFYENTQIRNMETTGGASSILGSESSAENTSIIIETGPPNTVNSSDGSEETDYVRHSPSLYENTSP</sequence>
<dbReference type="AlphaFoldDB" id="A0ABD0JLX0"/>
<dbReference type="EMBL" id="JACVVK020000396">
    <property type="protein sequence ID" value="KAK7475708.1"/>
    <property type="molecule type" value="Genomic_DNA"/>
</dbReference>
<gene>
    <name evidence="3" type="ORF">BaRGS_00033030</name>
</gene>
<proteinExistence type="predicted"/>
<evidence type="ECO:0000313" key="4">
    <source>
        <dbReference type="Proteomes" id="UP001519460"/>
    </source>
</evidence>
<feature type="non-terminal residue" evidence="3">
    <location>
        <position position="1"/>
    </location>
</feature>
<organism evidence="3 4">
    <name type="scientific">Batillaria attramentaria</name>
    <dbReference type="NCBI Taxonomy" id="370345"/>
    <lineage>
        <taxon>Eukaryota</taxon>
        <taxon>Metazoa</taxon>
        <taxon>Spiralia</taxon>
        <taxon>Lophotrochozoa</taxon>
        <taxon>Mollusca</taxon>
        <taxon>Gastropoda</taxon>
        <taxon>Caenogastropoda</taxon>
        <taxon>Sorbeoconcha</taxon>
        <taxon>Cerithioidea</taxon>
        <taxon>Batillariidae</taxon>
        <taxon>Batillaria</taxon>
    </lineage>
</organism>
<keyword evidence="2" id="KW-1133">Transmembrane helix</keyword>